<evidence type="ECO:0000259" key="3">
    <source>
        <dbReference type="PROSITE" id="PS50011"/>
    </source>
</evidence>
<dbReference type="Gene3D" id="1.10.510.10">
    <property type="entry name" value="Transferase(Phosphotransferase) domain 1"/>
    <property type="match status" value="1"/>
</dbReference>
<evidence type="ECO:0000313" key="5">
    <source>
        <dbReference type="Proteomes" id="UP001237642"/>
    </source>
</evidence>
<dbReference type="SMART" id="SM00220">
    <property type="entry name" value="S_TKc"/>
    <property type="match status" value="1"/>
</dbReference>
<dbReference type="GO" id="GO:0043539">
    <property type="term" value="F:protein serine/threonine kinase activator activity"/>
    <property type="evidence" value="ECO:0007669"/>
    <property type="project" value="InterPro"/>
</dbReference>
<name>A0AAD8MK22_9APIA</name>
<accession>A0AAD8MK22</accession>
<dbReference type="PANTHER" id="PTHR48014:SF7">
    <property type="entry name" value="SERINE_THREONINE-PROTEIN KINASE BLUS1"/>
    <property type="match status" value="1"/>
</dbReference>
<dbReference type="GO" id="GO:0004672">
    <property type="term" value="F:protein kinase activity"/>
    <property type="evidence" value="ECO:0007669"/>
    <property type="project" value="InterPro"/>
</dbReference>
<evidence type="ECO:0000256" key="2">
    <source>
        <dbReference type="SAM" id="MobiDB-lite"/>
    </source>
</evidence>
<dbReference type="InterPro" id="IPR000719">
    <property type="entry name" value="Prot_kinase_dom"/>
</dbReference>
<dbReference type="InterPro" id="IPR047173">
    <property type="entry name" value="STRAD_A/B-like"/>
</dbReference>
<reference evidence="4" key="2">
    <citation type="submission" date="2023-05" db="EMBL/GenBank/DDBJ databases">
        <authorList>
            <person name="Schelkunov M.I."/>
        </authorList>
    </citation>
    <scope>NUCLEOTIDE SEQUENCE</scope>
    <source>
        <strain evidence="4">Hsosn_3</strain>
        <tissue evidence="4">Leaf</tissue>
    </source>
</reference>
<dbReference type="Proteomes" id="UP001237642">
    <property type="component" value="Unassembled WGS sequence"/>
</dbReference>
<dbReference type="AlphaFoldDB" id="A0AAD8MK22"/>
<keyword evidence="5" id="KW-1185">Reference proteome</keyword>
<feature type="compositionally biased region" description="Basic and acidic residues" evidence="2">
    <location>
        <begin position="305"/>
        <end position="314"/>
    </location>
</feature>
<dbReference type="Pfam" id="PF00069">
    <property type="entry name" value="Pkinase"/>
    <property type="match status" value="1"/>
</dbReference>
<gene>
    <name evidence="4" type="ORF">POM88_032439</name>
</gene>
<reference evidence="4" key="1">
    <citation type="submission" date="2023-02" db="EMBL/GenBank/DDBJ databases">
        <title>Genome of toxic invasive species Heracleum sosnowskyi carries increased number of genes despite the absence of recent whole-genome duplications.</title>
        <authorList>
            <person name="Schelkunov M."/>
            <person name="Shtratnikova V."/>
            <person name="Makarenko M."/>
            <person name="Klepikova A."/>
            <person name="Omelchenko D."/>
            <person name="Novikova G."/>
            <person name="Obukhova E."/>
            <person name="Bogdanov V."/>
            <person name="Penin A."/>
            <person name="Logacheva M."/>
        </authorList>
    </citation>
    <scope>NUCLEOTIDE SEQUENCE</scope>
    <source>
        <strain evidence="4">Hsosn_3</strain>
        <tissue evidence="4">Leaf</tissue>
    </source>
</reference>
<dbReference type="InterPro" id="IPR011009">
    <property type="entry name" value="Kinase-like_dom_sf"/>
</dbReference>
<proteinExistence type="inferred from homology"/>
<feature type="domain" description="Protein kinase" evidence="3">
    <location>
        <begin position="13"/>
        <end position="337"/>
    </location>
</feature>
<organism evidence="4 5">
    <name type="scientific">Heracleum sosnowskyi</name>
    <dbReference type="NCBI Taxonomy" id="360622"/>
    <lineage>
        <taxon>Eukaryota</taxon>
        <taxon>Viridiplantae</taxon>
        <taxon>Streptophyta</taxon>
        <taxon>Embryophyta</taxon>
        <taxon>Tracheophyta</taxon>
        <taxon>Spermatophyta</taxon>
        <taxon>Magnoliopsida</taxon>
        <taxon>eudicotyledons</taxon>
        <taxon>Gunneridae</taxon>
        <taxon>Pentapetalae</taxon>
        <taxon>asterids</taxon>
        <taxon>campanulids</taxon>
        <taxon>Apiales</taxon>
        <taxon>Apiaceae</taxon>
        <taxon>Apioideae</taxon>
        <taxon>apioid superclade</taxon>
        <taxon>Tordylieae</taxon>
        <taxon>Tordyliinae</taxon>
        <taxon>Heracleum</taxon>
    </lineage>
</organism>
<comment type="similarity">
    <text evidence="1">Belongs to the protein kinase superfamily. STE Ser/Thr protein kinase family. STE20 subfamily.</text>
</comment>
<dbReference type="Gene3D" id="3.30.200.20">
    <property type="entry name" value="Phosphorylase Kinase, domain 1"/>
    <property type="match status" value="1"/>
</dbReference>
<dbReference type="PROSITE" id="PS50011">
    <property type="entry name" value="PROTEIN_KINASE_DOM"/>
    <property type="match status" value="1"/>
</dbReference>
<protein>
    <recommendedName>
        <fullName evidence="3">Protein kinase domain-containing protein</fullName>
    </recommendedName>
</protein>
<dbReference type="EMBL" id="JAUIZM010000007">
    <property type="protein sequence ID" value="KAK1376246.1"/>
    <property type="molecule type" value="Genomic_DNA"/>
</dbReference>
<dbReference type="GO" id="GO:0005524">
    <property type="term" value="F:ATP binding"/>
    <property type="evidence" value="ECO:0007669"/>
    <property type="project" value="InterPro"/>
</dbReference>
<comment type="caution">
    <text evidence="4">The sequence shown here is derived from an EMBL/GenBank/DDBJ whole genome shotgun (WGS) entry which is preliminary data.</text>
</comment>
<dbReference type="PANTHER" id="PTHR48014">
    <property type="entry name" value="SERINE/THREONINE-PROTEIN KINASE FRAY2"/>
    <property type="match status" value="1"/>
</dbReference>
<dbReference type="SUPFAM" id="SSF56112">
    <property type="entry name" value="Protein kinase-like (PK-like)"/>
    <property type="match status" value="1"/>
</dbReference>
<sequence length="337" mass="38263">MKPLNYVADFRAYKLIDKVASSYYWSLYKAVYDHGNDHDDVFIKIFNFNQKDDMYPLDPLIKEILIANKCCQHKNIVPSVLCYFKERNHLCVVMPSGKTPLPSISIFKHGLPEEIVAFVIMETLEALKCMHKSGERVHGNLCCTNVFLDEEGNVKLEFPTWLTNPEVNEYPSLNRKFKKSDFCMVGTLAYDLFSGKEIKNAGCFTGPGNHKLPQLLEDFVKFCGSSGGPDTIDELMSHQFLKKFCNFHQYREDLKKLLNKKLRPKFSRFLLFRHQTSDGVVPSVQLLTSTDAKICHMGKAHLEDDGVDHNVSDRDSDDNDGGDGGSRRSDGALTIMG</sequence>
<feature type="region of interest" description="Disordered" evidence="2">
    <location>
        <begin position="305"/>
        <end position="337"/>
    </location>
</feature>
<evidence type="ECO:0000256" key="1">
    <source>
        <dbReference type="ARBA" id="ARBA00008874"/>
    </source>
</evidence>
<evidence type="ECO:0000313" key="4">
    <source>
        <dbReference type="EMBL" id="KAK1376246.1"/>
    </source>
</evidence>